<dbReference type="InterPro" id="IPR020449">
    <property type="entry name" value="Tscrpt_reg_AraC-type_HTH"/>
</dbReference>
<dbReference type="Pfam" id="PF12833">
    <property type="entry name" value="HTH_18"/>
    <property type="match status" value="1"/>
</dbReference>
<keyword evidence="5" id="KW-0804">Transcription</keyword>
<feature type="domain" description="HTH araC/xylS-type" evidence="7">
    <location>
        <begin position="189"/>
        <end position="287"/>
    </location>
</feature>
<comment type="subcellular location">
    <subcellularLocation>
        <location evidence="1">Cytoplasm</location>
    </subcellularLocation>
</comment>
<gene>
    <name evidence="8" type="ORF">HNP49_001625</name>
</gene>
<evidence type="ECO:0000256" key="6">
    <source>
        <dbReference type="ARBA" id="ARBA00037345"/>
    </source>
</evidence>
<dbReference type="PANTHER" id="PTHR46796">
    <property type="entry name" value="HTH-TYPE TRANSCRIPTIONAL ACTIVATOR RHAS-RELATED"/>
    <property type="match status" value="1"/>
</dbReference>
<evidence type="ECO:0000259" key="7">
    <source>
        <dbReference type="PROSITE" id="PS01124"/>
    </source>
</evidence>
<evidence type="ECO:0000313" key="9">
    <source>
        <dbReference type="Proteomes" id="UP000557193"/>
    </source>
</evidence>
<dbReference type="GO" id="GO:0003700">
    <property type="term" value="F:DNA-binding transcription factor activity"/>
    <property type="evidence" value="ECO:0007669"/>
    <property type="project" value="InterPro"/>
</dbReference>
<dbReference type="GO" id="GO:0005737">
    <property type="term" value="C:cytoplasm"/>
    <property type="evidence" value="ECO:0007669"/>
    <property type="project" value="UniProtKB-SubCell"/>
</dbReference>
<evidence type="ECO:0000256" key="3">
    <source>
        <dbReference type="ARBA" id="ARBA00023125"/>
    </source>
</evidence>
<keyword evidence="3" id="KW-0238">DNA-binding</keyword>
<protein>
    <submittedName>
        <fullName evidence="8">AraC family transcriptional regulator</fullName>
    </submittedName>
</protein>
<dbReference type="PROSITE" id="PS00041">
    <property type="entry name" value="HTH_ARAC_FAMILY_1"/>
    <property type="match status" value="1"/>
</dbReference>
<evidence type="ECO:0000313" key="8">
    <source>
        <dbReference type="EMBL" id="MBB6341468.1"/>
    </source>
</evidence>
<dbReference type="PANTHER" id="PTHR46796:SF6">
    <property type="entry name" value="ARAC SUBFAMILY"/>
    <property type="match status" value="1"/>
</dbReference>
<dbReference type="Proteomes" id="UP000557193">
    <property type="component" value="Unassembled WGS sequence"/>
</dbReference>
<dbReference type="PROSITE" id="PS01124">
    <property type="entry name" value="HTH_ARAC_FAMILY_2"/>
    <property type="match status" value="1"/>
</dbReference>
<keyword evidence="4" id="KW-0010">Activator</keyword>
<accession>A0A7X0BS68</accession>
<proteinExistence type="predicted"/>
<evidence type="ECO:0000256" key="2">
    <source>
        <dbReference type="ARBA" id="ARBA00023015"/>
    </source>
</evidence>
<dbReference type="SUPFAM" id="SSF46689">
    <property type="entry name" value="Homeodomain-like"/>
    <property type="match status" value="2"/>
</dbReference>
<comment type="function">
    <text evidence="6">Regulatory protein of the TOL plasmid xyl operons. XylS activates the xylXYZLTEGFJQKIH operon required for the degradation of toluene, m-xylene and p-xylene.</text>
</comment>
<dbReference type="GO" id="GO:0043565">
    <property type="term" value="F:sequence-specific DNA binding"/>
    <property type="evidence" value="ECO:0007669"/>
    <property type="project" value="InterPro"/>
</dbReference>
<dbReference type="InterPro" id="IPR050204">
    <property type="entry name" value="AraC_XylS_family_regulators"/>
</dbReference>
<comment type="caution">
    <text evidence="8">The sequence shown here is derived from an EMBL/GenBank/DDBJ whole genome shotgun (WGS) entry which is preliminary data.</text>
</comment>
<keyword evidence="9" id="KW-1185">Reference proteome</keyword>
<dbReference type="EMBL" id="JACHLL010000002">
    <property type="protein sequence ID" value="MBB6341468.1"/>
    <property type="molecule type" value="Genomic_DNA"/>
</dbReference>
<dbReference type="Gene3D" id="1.10.10.60">
    <property type="entry name" value="Homeodomain-like"/>
    <property type="match status" value="2"/>
</dbReference>
<evidence type="ECO:0000256" key="4">
    <source>
        <dbReference type="ARBA" id="ARBA00023159"/>
    </source>
</evidence>
<evidence type="ECO:0000256" key="5">
    <source>
        <dbReference type="ARBA" id="ARBA00023163"/>
    </source>
</evidence>
<dbReference type="PRINTS" id="PR00032">
    <property type="entry name" value="HTHARAC"/>
</dbReference>
<keyword evidence="2" id="KW-0805">Transcription regulation</keyword>
<name>A0A7X0BS68_9PSED</name>
<dbReference type="InterPro" id="IPR009057">
    <property type="entry name" value="Homeodomain-like_sf"/>
</dbReference>
<reference evidence="8 9" key="1">
    <citation type="submission" date="2020-08" db="EMBL/GenBank/DDBJ databases">
        <title>Functional genomics of gut bacteria from endangered species of beetles.</title>
        <authorList>
            <person name="Carlos-Shanley C."/>
        </authorList>
    </citation>
    <scope>NUCLEOTIDE SEQUENCE [LARGE SCALE GENOMIC DNA]</scope>
    <source>
        <strain evidence="8 9">S00202</strain>
    </source>
</reference>
<dbReference type="AlphaFoldDB" id="A0A7X0BS68"/>
<dbReference type="InterPro" id="IPR018060">
    <property type="entry name" value="HTH_AraC"/>
</dbReference>
<dbReference type="RefSeq" id="WP_184682224.1">
    <property type="nucleotide sequence ID" value="NZ_JACHLL010000002.1"/>
</dbReference>
<organism evidence="8 9">
    <name type="scientific">Pseudomonas fluvialis</name>
    <dbReference type="NCBI Taxonomy" id="1793966"/>
    <lineage>
        <taxon>Bacteria</taxon>
        <taxon>Pseudomonadati</taxon>
        <taxon>Pseudomonadota</taxon>
        <taxon>Gammaproteobacteria</taxon>
        <taxon>Pseudomonadales</taxon>
        <taxon>Pseudomonadaceae</taxon>
        <taxon>Pseudomonas</taxon>
    </lineage>
</organism>
<evidence type="ECO:0000256" key="1">
    <source>
        <dbReference type="ARBA" id="ARBA00004496"/>
    </source>
</evidence>
<dbReference type="SMART" id="SM00342">
    <property type="entry name" value="HTH_ARAC"/>
    <property type="match status" value="1"/>
</dbReference>
<dbReference type="GO" id="GO:0009893">
    <property type="term" value="P:positive regulation of metabolic process"/>
    <property type="evidence" value="ECO:0007669"/>
    <property type="project" value="UniProtKB-ARBA"/>
</dbReference>
<dbReference type="InterPro" id="IPR018062">
    <property type="entry name" value="HTH_AraC-typ_CS"/>
</dbReference>
<sequence>MSQSLQHQVFQALNRSRAQLERSVQLADGLALAQWRNAHDATQYNTPGHHTFGCYLEGGYGTFRRDLPQLKGAPQRLCILPAEHQSAWVVNGELRFIHLYVSPQPFALGAVQLLDREPRELQLQERTFIEDPQQAGRFRQLALLDWQEPGERLLCSSLSQAILDQALLTQVGRRNGLQLKGGLAPQTRRRLQEYIEAHLEQPLGLAELAEQAALSSYHFARMFTQSFGLPPHRYVLMRRLQRATEQLTSSPHELGDIALACGFASASHFSTRFRQHFGATPSQYRAARCI</sequence>